<accession>A0ABV6N2T9</accession>
<keyword evidence="2" id="KW-1185">Reference proteome</keyword>
<sequence>MPVIISANSLAAYIEAIGVEGDEFSIGDYADDRWCILQRPDGTWTVFYRERGGNFDESTFDLESDACYAFLGRMTLLQITRGCFQLVDESNPEAVSDLVTLNSVEALLREMGSWHEAACVGEAEYCYCIVRDDDCLWSVFYRERGCRDRLREFTDEQSACLEFMGRIAGKAKVVEWLAGHGRTDLIPADDPLV</sequence>
<protein>
    <submittedName>
        <fullName evidence="1">Uncharacterized protein</fullName>
    </submittedName>
</protein>
<evidence type="ECO:0000313" key="2">
    <source>
        <dbReference type="Proteomes" id="UP001589810"/>
    </source>
</evidence>
<organism evidence="1 2">
    <name type="scientific">Kutzneria chonburiensis</name>
    <dbReference type="NCBI Taxonomy" id="1483604"/>
    <lineage>
        <taxon>Bacteria</taxon>
        <taxon>Bacillati</taxon>
        <taxon>Actinomycetota</taxon>
        <taxon>Actinomycetes</taxon>
        <taxon>Pseudonocardiales</taxon>
        <taxon>Pseudonocardiaceae</taxon>
        <taxon>Kutzneria</taxon>
    </lineage>
</organism>
<evidence type="ECO:0000313" key="1">
    <source>
        <dbReference type="EMBL" id="MFC0546597.1"/>
    </source>
</evidence>
<dbReference type="Proteomes" id="UP001589810">
    <property type="component" value="Unassembled WGS sequence"/>
</dbReference>
<name>A0ABV6N2T9_9PSEU</name>
<dbReference type="RefSeq" id="WP_273936835.1">
    <property type="nucleotide sequence ID" value="NZ_CP097263.1"/>
</dbReference>
<reference evidence="1 2" key="1">
    <citation type="submission" date="2024-09" db="EMBL/GenBank/DDBJ databases">
        <authorList>
            <person name="Sun Q."/>
            <person name="Mori K."/>
        </authorList>
    </citation>
    <scope>NUCLEOTIDE SEQUENCE [LARGE SCALE GENOMIC DNA]</scope>
    <source>
        <strain evidence="1 2">TBRC 1432</strain>
    </source>
</reference>
<comment type="caution">
    <text evidence="1">The sequence shown here is derived from an EMBL/GenBank/DDBJ whole genome shotgun (WGS) entry which is preliminary data.</text>
</comment>
<proteinExistence type="predicted"/>
<gene>
    <name evidence="1" type="ORF">ACFFH7_34165</name>
</gene>
<dbReference type="EMBL" id="JBHLUD010000013">
    <property type="protein sequence ID" value="MFC0546597.1"/>
    <property type="molecule type" value="Genomic_DNA"/>
</dbReference>